<dbReference type="PANTHER" id="PTHR46607:SF1">
    <property type="entry name" value="SEC14 DOMAIN AND SPECTRIN REPEAT-CONTAINING PROTEIN 1"/>
    <property type="match status" value="1"/>
</dbReference>
<gene>
    <name evidence="1" type="ORF">ElyMa_004074400</name>
</gene>
<keyword evidence="2" id="KW-1185">Reference proteome</keyword>
<comment type="caution">
    <text evidence="1">The sequence shown here is derived from an EMBL/GenBank/DDBJ whole genome shotgun (WGS) entry which is preliminary data.</text>
</comment>
<dbReference type="AlphaFoldDB" id="A0AAV4G7I2"/>
<protein>
    <submittedName>
        <fullName evidence="1">Triple functional domain protein</fullName>
    </submittedName>
</protein>
<dbReference type="EMBL" id="BMAT01008277">
    <property type="protein sequence ID" value="GFR81582.1"/>
    <property type="molecule type" value="Genomic_DNA"/>
</dbReference>
<dbReference type="GO" id="GO:0070273">
    <property type="term" value="F:phosphatidylinositol-4-phosphate binding"/>
    <property type="evidence" value="ECO:0007669"/>
    <property type="project" value="TreeGrafter"/>
</dbReference>
<dbReference type="GO" id="GO:0043325">
    <property type="term" value="F:phosphatidylinositol-3,4-bisphosphate binding"/>
    <property type="evidence" value="ECO:0007669"/>
    <property type="project" value="TreeGrafter"/>
</dbReference>
<dbReference type="GO" id="GO:0005546">
    <property type="term" value="F:phosphatidylinositol-4,5-bisphosphate binding"/>
    <property type="evidence" value="ECO:0007669"/>
    <property type="project" value="TreeGrafter"/>
</dbReference>
<dbReference type="GO" id="GO:0032266">
    <property type="term" value="F:phosphatidylinositol-3-phosphate binding"/>
    <property type="evidence" value="ECO:0007669"/>
    <property type="project" value="TreeGrafter"/>
</dbReference>
<evidence type="ECO:0000313" key="2">
    <source>
        <dbReference type="Proteomes" id="UP000762676"/>
    </source>
</evidence>
<proteinExistence type="predicted"/>
<sequence length="194" mass="22589">MNFCYFVSTTIFECKFILLWSFFLPQDTAERYLKQTLVVLHERDRRLGQDRPSNAEPKYVTVEQLRHFIDPQQLTLNLGGQMEYQHDSWLRVQLSFEKFLLDAQNTVDRLDEQETEIHQSYGSGISGRGHDPQASPLEALRKHRFFQESIMTVPTEVIRQGQDVLKSLQETSYSGYIDSQGTVPTLDNLEAQKQ</sequence>
<organism evidence="1 2">
    <name type="scientific">Elysia marginata</name>
    <dbReference type="NCBI Taxonomy" id="1093978"/>
    <lineage>
        <taxon>Eukaryota</taxon>
        <taxon>Metazoa</taxon>
        <taxon>Spiralia</taxon>
        <taxon>Lophotrochozoa</taxon>
        <taxon>Mollusca</taxon>
        <taxon>Gastropoda</taxon>
        <taxon>Heterobranchia</taxon>
        <taxon>Euthyneura</taxon>
        <taxon>Panpulmonata</taxon>
        <taxon>Sacoglossa</taxon>
        <taxon>Placobranchoidea</taxon>
        <taxon>Plakobranchidae</taxon>
        <taxon>Elysia</taxon>
    </lineage>
</organism>
<evidence type="ECO:0000313" key="1">
    <source>
        <dbReference type="EMBL" id="GFR81582.1"/>
    </source>
</evidence>
<dbReference type="PANTHER" id="PTHR46607">
    <property type="entry name" value="SEC14 DOMAIN AND SPECTRIN REPEAT-CONTAINING PROTEIN 1"/>
    <property type="match status" value="1"/>
</dbReference>
<dbReference type="GO" id="GO:0080025">
    <property type="term" value="F:phosphatidylinositol-3,5-bisphosphate binding"/>
    <property type="evidence" value="ECO:0007669"/>
    <property type="project" value="TreeGrafter"/>
</dbReference>
<dbReference type="Proteomes" id="UP000762676">
    <property type="component" value="Unassembled WGS sequence"/>
</dbReference>
<dbReference type="GO" id="GO:0010314">
    <property type="term" value="F:phosphatidylinositol-5-phosphate binding"/>
    <property type="evidence" value="ECO:0007669"/>
    <property type="project" value="TreeGrafter"/>
</dbReference>
<reference evidence="1 2" key="1">
    <citation type="journal article" date="2021" name="Elife">
        <title>Chloroplast acquisition without the gene transfer in kleptoplastic sea slugs, Plakobranchus ocellatus.</title>
        <authorList>
            <person name="Maeda T."/>
            <person name="Takahashi S."/>
            <person name="Yoshida T."/>
            <person name="Shimamura S."/>
            <person name="Takaki Y."/>
            <person name="Nagai Y."/>
            <person name="Toyoda A."/>
            <person name="Suzuki Y."/>
            <person name="Arimoto A."/>
            <person name="Ishii H."/>
            <person name="Satoh N."/>
            <person name="Nishiyama T."/>
            <person name="Hasebe M."/>
            <person name="Maruyama T."/>
            <person name="Minagawa J."/>
            <person name="Obokata J."/>
            <person name="Shigenobu S."/>
        </authorList>
    </citation>
    <scope>NUCLEOTIDE SEQUENCE [LARGE SCALE GENOMIC DNA]</scope>
</reference>
<accession>A0AAV4G7I2</accession>
<name>A0AAV4G7I2_9GAST</name>
<feature type="non-terminal residue" evidence="1">
    <location>
        <position position="194"/>
    </location>
</feature>